<keyword evidence="3" id="KW-1185">Reference proteome</keyword>
<evidence type="ECO:0000313" key="3">
    <source>
        <dbReference type="Proteomes" id="UP000632063"/>
    </source>
</evidence>
<dbReference type="InterPro" id="IPR009780">
    <property type="entry name" value="DUF1344"/>
</dbReference>
<organism evidence="2 3">
    <name type="scientific">Roseibium litorale</name>
    <dbReference type="NCBI Taxonomy" id="2803841"/>
    <lineage>
        <taxon>Bacteria</taxon>
        <taxon>Pseudomonadati</taxon>
        <taxon>Pseudomonadota</taxon>
        <taxon>Alphaproteobacteria</taxon>
        <taxon>Hyphomicrobiales</taxon>
        <taxon>Stappiaceae</taxon>
        <taxon>Roseibium</taxon>
    </lineage>
</organism>
<protein>
    <submittedName>
        <fullName evidence="2">DUF1344 domain-containing protein</fullName>
    </submittedName>
</protein>
<dbReference type="Proteomes" id="UP000632063">
    <property type="component" value="Unassembled WGS sequence"/>
</dbReference>
<feature type="chain" id="PRO_5047485239" evidence="1">
    <location>
        <begin position="23"/>
        <end position="84"/>
    </location>
</feature>
<name>A0ABR9CP03_9HYPH</name>
<evidence type="ECO:0000313" key="2">
    <source>
        <dbReference type="EMBL" id="MBD8892389.1"/>
    </source>
</evidence>
<reference evidence="3" key="1">
    <citation type="submission" date="2020-09" db="EMBL/GenBank/DDBJ databases">
        <title>The genome sequence of strain Labrenzia suaedae 4C16A.</title>
        <authorList>
            <person name="Liu Y."/>
        </authorList>
    </citation>
    <scope>NUCLEOTIDE SEQUENCE [LARGE SCALE GENOMIC DNA]</scope>
    <source>
        <strain evidence="3">4C16A</strain>
    </source>
</reference>
<accession>A0ABR9CP03</accession>
<dbReference type="RefSeq" id="WP_192148517.1">
    <property type="nucleotide sequence ID" value="NZ_JACYXI010000007.1"/>
</dbReference>
<gene>
    <name evidence="2" type="ORF">IG616_12575</name>
</gene>
<proteinExistence type="predicted"/>
<sequence>MRRLIVPALAAAVLATSSAAFAAQTATGTVKSIDAKHRTITLSDGAVYHMPAKWKNPGLKQGAKVAVTFDKQNGANNASQVKME</sequence>
<dbReference type="Pfam" id="PF07076">
    <property type="entry name" value="DUF1344"/>
    <property type="match status" value="1"/>
</dbReference>
<reference evidence="2 3" key="2">
    <citation type="journal article" date="2021" name="Int. J. Syst. Evol. Microbiol.">
        <title>Roseibium litorale sp. nov., isolated from a tidal flat sediment and proposal for the reclassification of Labrenzia polysiphoniae as Roseibium polysiphoniae comb. nov.</title>
        <authorList>
            <person name="Liu Y."/>
            <person name="Pei T."/>
            <person name="Du J."/>
            <person name="Chao M."/>
            <person name="Deng M.R."/>
            <person name="Zhu H."/>
        </authorList>
    </citation>
    <scope>NUCLEOTIDE SEQUENCE [LARGE SCALE GENOMIC DNA]</scope>
    <source>
        <strain evidence="2 3">4C16A</strain>
    </source>
</reference>
<dbReference type="EMBL" id="JACYXI010000007">
    <property type="protein sequence ID" value="MBD8892389.1"/>
    <property type="molecule type" value="Genomic_DNA"/>
</dbReference>
<comment type="caution">
    <text evidence="2">The sequence shown here is derived from an EMBL/GenBank/DDBJ whole genome shotgun (WGS) entry which is preliminary data.</text>
</comment>
<feature type="signal peptide" evidence="1">
    <location>
        <begin position="1"/>
        <end position="22"/>
    </location>
</feature>
<keyword evidence="1" id="KW-0732">Signal</keyword>
<evidence type="ECO:0000256" key="1">
    <source>
        <dbReference type="SAM" id="SignalP"/>
    </source>
</evidence>